<name>A0A822XEH7_NELNU</name>
<proteinExistence type="predicted"/>
<accession>A0A822XEH7</accession>
<dbReference type="EMBL" id="DUZY01000001">
    <property type="protein sequence ID" value="DAD18292.1"/>
    <property type="molecule type" value="Genomic_DNA"/>
</dbReference>
<keyword evidence="3" id="KW-1185">Reference proteome</keyword>
<evidence type="ECO:0000313" key="3">
    <source>
        <dbReference type="Proteomes" id="UP000607653"/>
    </source>
</evidence>
<dbReference type="AlphaFoldDB" id="A0A822XEH7"/>
<reference evidence="2 3" key="1">
    <citation type="journal article" date="2020" name="Mol. Biol. Evol.">
        <title>Distinct Expression and Methylation Patterns for Genes with Different Fates following a Single Whole-Genome Duplication in Flowering Plants.</title>
        <authorList>
            <person name="Shi T."/>
            <person name="Rahmani R.S."/>
            <person name="Gugger P.F."/>
            <person name="Wang M."/>
            <person name="Li H."/>
            <person name="Zhang Y."/>
            <person name="Li Z."/>
            <person name="Wang Q."/>
            <person name="Van de Peer Y."/>
            <person name="Marchal K."/>
            <person name="Chen J."/>
        </authorList>
    </citation>
    <scope>NUCLEOTIDE SEQUENCE [LARGE SCALE GENOMIC DNA]</scope>
    <source>
        <tissue evidence="2">Leaf</tissue>
    </source>
</reference>
<comment type="caution">
    <text evidence="2">The sequence shown here is derived from an EMBL/GenBank/DDBJ whole genome shotgun (WGS) entry which is preliminary data.</text>
</comment>
<evidence type="ECO:0000313" key="2">
    <source>
        <dbReference type="EMBL" id="DAD18292.1"/>
    </source>
</evidence>
<evidence type="ECO:0000256" key="1">
    <source>
        <dbReference type="SAM" id="MobiDB-lite"/>
    </source>
</evidence>
<organism evidence="2 3">
    <name type="scientific">Nelumbo nucifera</name>
    <name type="common">Sacred lotus</name>
    <dbReference type="NCBI Taxonomy" id="4432"/>
    <lineage>
        <taxon>Eukaryota</taxon>
        <taxon>Viridiplantae</taxon>
        <taxon>Streptophyta</taxon>
        <taxon>Embryophyta</taxon>
        <taxon>Tracheophyta</taxon>
        <taxon>Spermatophyta</taxon>
        <taxon>Magnoliopsida</taxon>
        <taxon>Proteales</taxon>
        <taxon>Nelumbonaceae</taxon>
        <taxon>Nelumbo</taxon>
    </lineage>
</organism>
<gene>
    <name evidence="2" type="ORF">HUJ06_019755</name>
</gene>
<sequence>MNCGGWKRKNRRTGGRRAGGDGGGREGGERGGGGEGDGGRRLWCSAIYEKETGKKKPAMTMTNWKDTVRHYGGACVGGGRIR</sequence>
<protein>
    <submittedName>
        <fullName evidence="2">Uncharacterized protein</fullName>
    </submittedName>
</protein>
<dbReference type="Proteomes" id="UP000607653">
    <property type="component" value="Unassembled WGS sequence"/>
</dbReference>
<feature type="compositionally biased region" description="Basic residues" evidence="1">
    <location>
        <begin position="1"/>
        <end position="15"/>
    </location>
</feature>
<feature type="region of interest" description="Disordered" evidence="1">
    <location>
        <begin position="1"/>
        <end position="40"/>
    </location>
</feature>